<dbReference type="HOGENOM" id="CLU_2320638_0_0_1"/>
<dbReference type="GeneID" id="19298528"/>
<dbReference type="EMBL" id="KB469296">
    <property type="protein sequence ID" value="EPQ61297.1"/>
    <property type="molecule type" value="Genomic_DNA"/>
</dbReference>
<keyword evidence="2" id="KW-1185">Reference proteome</keyword>
<dbReference type="AlphaFoldDB" id="S7QPL5"/>
<name>S7QPL5_GLOTA</name>
<sequence length="99" mass="10925">MRLPPATTSLSKCYSSSRYLKTFSTRRGSSMNQLASILSETASGWRPSQSQTAQCFPRILSLQECGSAAASMEKHQKEIRSSIIGHWIRVASRTTISSI</sequence>
<reference evidence="1 2" key="1">
    <citation type="journal article" date="2012" name="Science">
        <title>The Paleozoic origin of enzymatic lignin decomposition reconstructed from 31 fungal genomes.</title>
        <authorList>
            <person name="Floudas D."/>
            <person name="Binder M."/>
            <person name="Riley R."/>
            <person name="Barry K."/>
            <person name="Blanchette R.A."/>
            <person name="Henrissat B."/>
            <person name="Martinez A.T."/>
            <person name="Otillar R."/>
            <person name="Spatafora J.W."/>
            <person name="Yadav J.S."/>
            <person name="Aerts A."/>
            <person name="Benoit I."/>
            <person name="Boyd A."/>
            <person name="Carlson A."/>
            <person name="Copeland A."/>
            <person name="Coutinho P.M."/>
            <person name="de Vries R.P."/>
            <person name="Ferreira P."/>
            <person name="Findley K."/>
            <person name="Foster B."/>
            <person name="Gaskell J."/>
            <person name="Glotzer D."/>
            <person name="Gorecki P."/>
            <person name="Heitman J."/>
            <person name="Hesse C."/>
            <person name="Hori C."/>
            <person name="Igarashi K."/>
            <person name="Jurgens J.A."/>
            <person name="Kallen N."/>
            <person name="Kersten P."/>
            <person name="Kohler A."/>
            <person name="Kuees U."/>
            <person name="Kumar T.K.A."/>
            <person name="Kuo A."/>
            <person name="LaButti K."/>
            <person name="Larrondo L.F."/>
            <person name="Lindquist E."/>
            <person name="Ling A."/>
            <person name="Lombard V."/>
            <person name="Lucas S."/>
            <person name="Lundell T."/>
            <person name="Martin R."/>
            <person name="McLaughlin D.J."/>
            <person name="Morgenstern I."/>
            <person name="Morin E."/>
            <person name="Murat C."/>
            <person name="Nagy L.G."/>
            <person name="Nolan M."/>
            <person name="Ohm R.A."/>
            <person name="Patyshakuliyeva A."/>
            <person name="Rokas A."/>
            <person name="Ruiz-Duenas F.J."/>
            <person name="Sabat G."/>
            <person name="Salamov A."/>
            <person name="Samejima M."/>
            <person name="Schmutz J."/>
            <person name="Slot J.C."/>
            <person name="St John F."/>
            <person name="Stenlid J."/>
            <person name="Sun H."/>
            <person name="Sun S."/>
            <person name="Syed K."/>
            <person name="Tsang A."/>
            <person name="Wiebenga A."/>
            <person name="Young D."/>
            <person name="Pisabarro A."/>
            <person name="Eastwood D.C."/>
            <person name="Martin F."/>
            <person name="Cullen D."/>
            <person name="Grigoriev I.V."/>
            <person name="Hibbett D.S."/>
        </authorList>
    </citation>
    <scope>NUCLEOTIDE SEQUENCE [LARGE SCALE GENOMIC DNA]</scope>
    <source>
        <strain evidence="1 2">ATCC 11539</strain>
    </source>
</reference>
<dbReference type="Proteomes" id="UP000030669">
    <property type="component" value="Unassembled WGS sequence"/>
</dbReference>
<accession>S7QPL5</accession>
<organism evidence="1 2">
    <name type="scientific">Gloeophyllum trabeum (strain ATCC 11539 / FP-39264 / Madison 617)</name>
    <name type="common">Brown rot fungus</name>
    <dbReference type="NCBI Taxonomy" id="670483"/>
    <lineage>
        <taxon>Eukaryota</taxon>
        <taxon>Fungi</taxon>
        <taxon>Dikarya</taxon>
        <taxon>Basidiomycota</taxon>
        <taxon>Agaricomycotina</taxon>
        <taxon>Agaricomycetes</taxon>
        <taxon>Gloeophyllales</taxon>
        <taxon>Gloeophyllaceae</taxon>
        <taxon>Gloeophyllum</taxon>
    </lineage>
</organism>
<dbReference type="RefSeq" id="XP_007861497.1">
    <property type="nucleotide sequence ID" value="XM_007863306.1"/>
</dbReference>
<proteinExistence type="predicted"/>
<evidence type="ECO:0000313" key="1">
    <source>
        <dbReference type="EMBL" id="EPQ61297.1"/>
    </source>
</evidence>
<evidence type="ECO:0000313" key="2">
    <source>
        <dbReference type="Proteomes" id="UP000030669"/>
    </source>
</evidence>
<dbReference type="KEGG" id="gtr:GLOTRDRAFT_102906"/>
<gene>
    <name evidence="1" type="ORF">GLOTRDRAFT_102906</name>
</gene>
<protein>
    <submittedName>
        <fullName evidence="1">Uncharacterized protein</fullName>
    </submittedName>
</protein>